<sequence>MGPVGACTAVRRAVVIGNGVAGAENQCIGLVRALGLSHRLTIYHVMRPREGINKWLHWLPVSLHKKVDHVIKRIHGNLRLPSIKSTRVISIPADEKGSPDNKGVSDILEADAKQIATMACETFENLSLLGSKIPRLSGVRPNPSYPTWPPYSVRDGPLLVVASGWDTISATSSIKRLAPEKVFAIQIQHPRSQLNRFDLVITPRHDYYPLTPQGQAQIPWFLRRWITPHQPPDRHVVLTLGALHQADSTALQLASCAWHAELAHLMEPLLVVNIGGPTSHCQYDVDLAKQLTASLQNVLWSCGSVRISFSRRTPEKVSNILVKEFSNHLKVHIWDCKGPNPHMGHLAWAAAFIITADSVSMLSEACSTGKPVYVIGAERCTWKLADFHKSLQERGAVRPFTGEEDVSYWLSEISESWSYPSLNDTAEAACRVVEALAEHGWTLQP</sequence>
<accession>A0A834FUD3</accession>
<dbReference type="PANTHER" id="PTHR33986">
    <property type="entry name" value="OS02G0535700 PROTEIN"/>
    <property type="match status" value="1"/>
</dbReference>
<proteinExistence type="predicted"/>
<organism evidence="1 2">
    <name type="scientific">Rhododendron simsii</name>
    <name type="common">Sims's rhododendron</name>
    <dbReference type="NCBI Taxonomy" id="118357"/>
    <lineage>
        <taxon>Eukaryota</taxon>
        <taxon>Viridiplantae</taxon>
        <taxon>Streptophyta</taxon>
        <taxon>Embryophyta</taxon>
        <taxon>Tracheophyta</taxon>
        <taxon>Spermatophyta</taxon>
        <taxon>Magnoliopsida</taxon>
        <taxon>eudicotyledons</taxon>
        <taxon>Gunneridae</taxon>
        <taxon>Pentapetalae</taxon>
        <taxon>asterids</taxon>
        <taxon>Ericales</taxon>
        <taxon>Ericaceae</taxon>
        <taxon>Ericoideae</taxon>
        <taxon>Rhodoreae</taxon>
        <taxon>Rhododendron</taxon>
    </lineage>
</organism>
<evidence type="ECO:0008006" key="3">
    <source>
        <dbReference type="Google" id="ProtNLM"/>
    </source>
</evidence>
<gene>
    <name evidence="1" type="ORF">RHSIM_RhsimUnG0187400</name>
</gene>
<dbReference type="SUPFAM" id="SSF53756">
    <property type="entry name" value="UDP-Glycosyltransferase/glycogen phosphorylase"/>
    <property type="match status" value="1"/>
</dbReference>
<comment type="caution">
    <text evidence="1">The sequence shown here is derived from an EMBL/GenBank/DDBJ whole genome shotgun (WGS) entry which is preliminary data.</text>
</comment>
<evidence type="ECO:0000313" key="1">
    <source>
        <dbReference type="EMBL" id="KAF7112831.1"/>
    </source>
</evidence>
<protein>
    <recommendedName>
        <fullName evidence="3">Mitochondrial fission protein ELM1</fullName>
    </recommendedName>
</protein>
<dbReference type="GO" id="GO:0000266">
    <property type="term" value="P:mitochondrial fission"/>
    <property type="evidence" value="ECO:0007669"/>
    <property type="project" value="TreeGrafter"/>
</dbReference>
<reference evidence="1" key="1">
    <citation type="submission" date="2019-11" db="EMBL/GenBank/DDBJ databases">
        <authorList>
            <person name="Liu Y."/>
            <person name="Hou J."/>
            <person name="Li T.-Q."/>
            <person name="Guan C.-H."/>
            <person name="Wu X."/>
            <person name="Wu H.-Z."/>
            <person name="Ling F."/>
            <person name="Zhang R."/>
            <person name="Shi X.-G."/>
            <person name="Ren J.-P."/>
            <person name="Chen E.-F."/>
            <person name="Sun J.-M."/>
        </authorList>
    </citation>
    <scope>NUCLEOTIDE SEQUENCE</scope>
    <source>
        <strain evidence="1">Adult_tree_wgs_1</strain>
        <tissue evidence="1">Leaves</tissue>
    </source>
</reference>
<keyword evidence="2" id="KW-1185">Reference proteome</keyword>
<dbReference type="OrthoDB" id="1856981at2759"/>
<dbReference type="PANTHER" id="PTHR33986:SF15">
    <property type="entry name" value="MITOCHONDRIAL FISSION PROTEIN ELM1"/>
    <property type="match status" value="1"/>
</dbReference>
<evidence type="ECO:0000313" key="2">
    <source>
        <dbReference type="Proteomes" id="UP000626092"/>
    </source>
</evidence>
<dbReference type="GO" id="GO:0005741">
    <property type="term" value="C:mitochondrial outer membrane"/>
    <property type="evidence" value="ECO:0007669"/>
    <property type="project" value="TreeGrafter"/>
</dbReference>
<dbReference type="Pfam" id="PF06258">
    <property type="entry name" value="Mito_fiss_Elm1"/>
    <property type="match status" value="1"/>
</dbReference>
<dbReference type="EMBL" id="WJXA01000414">
    <property type="protein sequence ID" value="KAF7112831.1"/>
    <property type="molecule type" value="Genomic_DNA"/>
</dbReference>
<dbReference type="InterPro" id="IPR009367">
    <property type="entry name" value="Elm1-like"/>
</dbReference>
<name>A0A834FUD3_RHOSS</name>
<dbReference type="Proteomes" id="UP000626092">
    <property type="component" value="Unassembled WGS sequence"/>
</dbReference>
<dbReference type="AlphaFoldDB" id="A0A834FUD3"/>